<evidence type="ECO:0000313" key="2">
    <source>
        <dbReference type="EMBL" id="KAL1639155.1"/>
    </source>
</evidence>
<comment type="caution">
    <text evidence="2">The sequence shown here is derived from an EMBL/GenBank/DDBJ whole genome shotgun (WGS) entry which is preliminary data.</text>
</comment>
<dbReference type="Proteomes" id="UP001521184">
    <property type="component" value="Unassembled WGS sequence"/>
</dbReference>
<feature type="domain" description="Heterokaryon incompatibility" evidence="1">
    <location>
        <begin position="20"/>
        <end position="181"/>
    </location>
</feature>
<gene>
    <name evidence="2" type="ORF">SLS58_008242</name>
</gene>
<name>A0ABR3TI08_9PEZI</name>
<accession>A0ABR3TI08</accession>
<dbReference type="Pfam" id="PF06985">
    <property type="entry name" value="HET"/>
    <property type="match status" value="2"/>
</dbReference>
<dbReference type="EMBL" id="JAKEKT020000068">
    <property type="protein sequence ID" value="KAL1639155.1"/>
    <property type="molecule type" value="Genomic_DNA"/>
</dbReference>
<keyword evidence="3" id="KW-1185">Reference proteome</keyword>
<feature type="domain" description="Heterokaryon incompatibility" evidence="1">
    <location>
        <begin position="537"/>
        <end position="708"/>
    </location>
</feature>
<dbReference type="InterPro" id="IPR052895">
    <property type="entry name" value="HetReg/Transcr_Mod"/>
</dbReference>
<proteinExistence type="predicted"/>
<sequence length="1021" mass="116285">MCSYERQANETYRNVRQPAYNVLSYTWGRWQVADGPALVVSNITWRVPAVHPDAFTVEQFRTVLKRVSRGVDWVWVDIACIDQDNEEVKLDEVGRQAGIFDNSNEAFVWLHQSTIENLEELSENLFWVHDEYTKRSPNISPGGSHGISPCVLDDTWLQAVESTLKVPETDPWFSSLWTLQESFMNPTAWILSKDAKEMLKPDRDRAALLNMFIWWGSVKMGLHQVLDATHGRQARSDITRHQGIAARMERLGIDGYDTPAVLYAAAGYRKTSREEDRVYGIMQVFGFKLGKSAEPKRDFTLSDLELQIAAALNAKSPIWAQLFSHTSIPQHGRHWCISQGSRAISLHLIHPQSQCRIQLDSQSRGVFTGLKCSFSKLASDWRETKKVNVPCFWAEISDEVLHPVESIYLDVCEFTQKYVPPELRDLRNPVDPRQVVLTNMLIERLGDDVQVLLLGTLFAIMDEDEDDEDVGDDADASIGMIQDEPGEPLFIPDVFPYTYEHIEELGDWPQRLLHVPSMTSYEWQPGNIYGGYHQPAYRAISYTWGRWRLHSDHKRDVKPLVIHNVPWDVPRIDPHHFTVSQLQRVVQTACSASAFTGSSRGIHRNLRRLPETEFVWLDIACIDQRWGPLAAMEVGRQAAIFSKSSGVAIWLSQTGRDEASRDCVENFVSSILSREYDDEGDIWREGVLKGTRELLRDPWFTSLWTLQEAFLCGDAYFMSAHADVLEAIPYWAETPGAFTLATLARACLQLESECRLAVEKQQEGYFESTWLGWMQKSGLTVFQGTSANPLLLFPAARHRITSKEQDRIYGIMQVFGYKLGTSANPDRSYTRSELADQLGQELLNERPVQSQLHSLTQPVEPGKAWCISQASSIARGYRHPTPHLESQKSSPLYCKPECSLSTQEVSGTLFGLFEGKVCEFGTLQSAWQDIDSESIHRNSDGIPSYRPTVNLYPDVTEFLYDSPEYHGWSLVEIPEECERQNAFGRWMAERFKYNRFLVLLMGGTAYQRFGLLLLHVKAGQG</sequence>
<organism evidence="2 3">
    <name type="scientific">Diplodia intermedia</name>
    <dbReference type="NCBI Taxonomy" id="856260"/>
    <lineage>
        <taxon>Eukaryota</taxon>
        <taxon>Fungi</taxon>
        <taxon>Dikarya</taxon>
        <taxon>Ascomycota</taxon>
        <taxon>Pezizomycotina</taxon>
        <taxon>Dothideomycetes</taxon>
        <taxon>Dothideomycetes incertae sedis</taxon>
        <taxon>Botryosphaeriales</taxon>
        <taxon>Botryosphaeriaceae</taxon>
        <taxon>Diplodia</taxon>
    </lineage>
</organism>
<reference evidence="2 3" key="1">
    <citation type="journal article" date="2023" name="Plant Dis.">
        <title>First Report of Diplodia intermedia Causing Canker and Dieback Diseases on Apple Trees in Canada.</title>
        <authorList>
            <person name="Ellouze W."/>
            <person name="Ilyukhin E."/>
            <person name="Sulman M."/>
            <person name="Ali S."/>
        </authorList>
    </citation>
    <scope>NUCLEOTIDE SEQUENCE [LARGE SCALE GENOMIC DNA]</scope>
    <source>
        <strain evidence="2 3">M45-28</strain>
    </source>
</reference>
<dbReference type="PANTHER" id="PTHR24148:SF64">
    <property type="entry name" value="HETEROKARYON INCOMPATIBILITY DOMAIN-CONTAINING PROTEIN"/>
    <property type="match status" value="1"/>
</dbReference>
<evidence type="ECO:0000259" key="1">
    <source>
        <dbReference type="Pfam" id="PF06985"/>
    </source>
</evidence>
<dbReference type="PANTHER" id="PTHR24148">
    <property type="entry name" value="ANKYRIN REPEAT DOMAIN-CONTAINING PROTEIN 39 HOMOLOG-RELATED"/>
    <property type="match status" value="1"/>
</dbReference>
<evidence type="ECO:0000313" key="3">
    <source>
        <dbReference type="Proteomes" id="UP001521184"/>
    </source>
</evidence>
<dbReference type="InterPro" id="IPR010730">
    <property type="entry name" value="HET"/>
</dbReference>
<protein>
    <recommendedName>
        <fullName evidence="1">Heterokaryon incompatibility domain-containing protein</fullName>
    </recommendedName>
</protein>